<reference evidence="1 2" key="1">
    <citation type="submission" date="2014-04" db="EMBL/GenBank/DDBJ databases">
        <authorList>
            <consortium name="DOE Joint Genome Institute"/>
            <person name="Kuo A."/>
            <person name="Zuccaro A."/>
            <person name="Kohler A."/>
            <person name="Nagy L.G."/>
            <person name="Floudas D."/>
            <person name="Copeland A."/>
            <person name="Barry K.W."/>
            <person name="Cichocki N."/>
            <person name="Veneault-Fourrey C."/>
            <person name="LaButti K."/>
            <person name="Lindquist E.A."/>
            <person name="Lipzen A."/>
            <person name="Lundell T."/>
            <person name="Morin E."/>
            <person name="Murat C."/>
            <person name="Sun H."/>
            <person name="Tunlid A."/>
            <person name="Henrissat B."/>
            <person name="Grigoriev I.V."/>
            <person name="Hibbett D.S."/>
            <person name="Martin F."/>
            <person name="Nordberg H.P."/>
            <person name="Cantor M.N."/>
            <person name="Hua S.X."/>
        </authorList>
    </citation>
    <scope>NUCLEOTIDE SEQUENCE [LARGE SCALE GENOMIC DNA]</scope>
    <source>
        <strain evidence="1 2">MAFF 305830</strain>
    </source>
</reference>
<gene>
    <name evidence="1" type="ORF">M408DRAFT_327794</name>
</gene>
<sequence>MVIQWMPVSLPISPSCPPSCGFLSKRIIVRIATASTNAVMVCPRRATVSPVQPPPYRPKLLHEPVRRSWCIRARHIFCHVRRCSSSPALLPIVGSSYDPTQRRQAPFHRISCTTMPWSDRRHERDVCIKVW</sequence>
<dbReference type="AlphaFoldDB" id="A0A0C3BFA9"/>
<dbReference type="Proteomes" id="UP000054097">
    <property type="component" value="Unassembled WGS sequence"/>
</dbReference>
<dbReference type="EMBL" id="KN824283">
    <property type="protein sequence ID" value="KIM30834.1"/>
    <property type="molecule type" value="Genomic_DNA"/>
</dbReference>
<accession>A0A0C3BFA9</accession>
<evidence type="ECO:0000313" key="1">
    <source>
        <dbReference type="EMBL" id="KIM30834.1"/>
    </source>
</evidence>
<organism evidence="1 2">
    <name type="scientific">Serendipita vermifera MAFF 305830</name>
    <dbReference type="NCBI Taxonomy" id="933852"/>
    <lineage>
        <taxon>Eukaryota</taxon>
        <taxon>Fungi</taxon>
        <taxon>Dikarya</taxon>
        <taxon>Basidiomycota</taxon>
        <taxon>Agaricomycotina</taxon>
        <taxon>Agaricomycetes</taxon>
        <taxon>Sebacinales</taxon>
        <taxon>Serendipitaceae</taxon>
        <taxon>Serendipita</taxon>
    </lineage>
</organism>
<evidence type="ECO:0000313" key="2">
    <source>
        <dbReference type="Proteomes" id="UP000054097"/>
    </source>
</evidence>
<protein>
    <submittedName>
        <fullName evidence="1">Uncharacterized protein</fullName>
    </submittedName>
</protein>
<reference evidence="2" key="2">
    <citation type="submission" date="2015-01" db="EMBL/GenBank/DDBJ databases">
        <title>Evolutionary Origins and Diversification of the Mycorrhizal Mutualists.</title>
        <authorList>
            <consortium name="DOE Joint Genome Institute"/>
            <consortium name="Mycorrhizal Genomics Consortium"/>
            <person name="Kohler A."/>
            <person name="Kuo A."/>
            <person name="Nagy L.G."/>
            <person name="Floudas D."/>
            <person name="Copeland A."/>
            <person name="Barry K.W."/>
            <person name="Cichocki N."/>
            <person name="Veneault-Fourrey C."/>
            <person name="LaButti K."/>
            <person name="Lindquist E.A."/>
            <person name="Lipzen A."/>
            <person name="Lundell T."/>
            <person name="Morin E."/>
            <person name="Murat C."/>
            <person name="Riley R."/>
            <person name="Ohm R."/>
            <person name="Sun H."/>
            <person name="Tunlid A."/>
            <person name="Henrissat B."/>
            <person name="Grigoriev I.V."/>
            <person name="Hibbett D.S."/>
            <person name="Martin F."/>
        </authorList>
    </citation>
    <scope>NUCLEOTIDE SEQUENCE [LARGE SCALE GENOMIC DNA]</scope>
    <source>
        <strain evidence="2">MAFF 305830</strain>
    </source>
</reference>
<keyword evidence="2" id="KW-1185">Reference proteome</keyword>
<dbReference type="HOGENOM" id="CLU_1928890_0_0_1"/>
<proteinExistence type="predicted"/>
<name>A0A0C3BFA9_SERVB</name>